<evidence type="ECO:0000313" key="3">
    <source>
        <dbReference type="EMBL" id="MCW9708409.1"/>
    </source>
</evidence>
<gene>
    <name evidence="3" type="ORF">J6I44_16225</name>
</gene>
<dbReference type="InterPro" id="IPR011335">
    <property type="entry name" value="Restrct_endonuc-II-like"/>
</dbReference>
<reference evidence="3 4" key="1">
    <citation type="submission" date="2021-03" db="EMBL/GenBank/DDBJ databases">
        <title>Aliifodinibius sp. nov., a new bacterium isolated from saline soil.</title>
        <authorList>
            <person name="Galisteo C."/>
            <person name="De La Haba R."/>
            <person name="Sanchez-Porro C."/>
            <person name="Ventosa A."/>
        </authorList>
    </citation>
    <scope>NUCLEOTIDE SEQUENCE [LARGE SCALE GENOMIC DNA]</scope>
    <source>
        <strain evidence="3 4">1BSP15-2V2</strain>
    </source>
</reference>
<dbReference type="RefSeq" id="WP_265767193.1">
    <property type="nucleotide sequence ID" value="NZ_JAGGJA010000012.1"/>
</dbReference>
<proteinExistence type="predicted"/>
<feature type="domain" description="DUF559" evidence="2">
    <location>
        <begin position="9"/>
        <end position="115"/>
    </location>
</feature>
<name>A0ABT3PRB7_9BACT</name>
<dbReference type="Gene3D" id="3.40.960.10">
    <property type="entry name" value="VSR Endonuclease"/>
    <property type="match status" value="1"/>
</dbReference>
<dbReference type="PANTHER" id="PTHR38590:SF1">
    <property type="entry name" value="BLL0828 PROTEIN"/>
    <property type="match status" value="1"/>
</dbReference>
<accession>A0ABT3PRB7</accession>
<evidence type="ECO:0000313" key="4">
    <source>
        <dbReference type="Proteomes" id="UP001207918"/>
    </source>
</evidence>
<dbReference type="Pfam" id="PF04480">
    <property type="entry name" value="DUF559"/>
    <property type="match status" value="1"/>
</dbReference>
<evidence type="ECO:0000259" key="2">
    <source>
        <dbReference type="Pfam" id="PF04480"/>
    </source>
</evidence>
<keyword evidence="4" id="KW-1185">Reference proteome</keyword>
<dbReference type="CDD" id="cd01038">
    <property type="entry name" value="Endonuclease_DUF559"/>
    <property type="match status" value="1"/>
</dbReference>
<organism evidence="3 4">
    <name type="scientific">Fodinibius salsisoli</name>
    <dbReference type="NCBI Taxonomy" id="2820877"/>
    <lineage>
        <taxon>Bacteria</taxon>
        <taxon>Pseudomonadati</taxon>
        <taxon>Balneolota</taxon>
        <taxon>Balneolia</taxon>
        <taxon>Balneolales</taxon>
        <taxon>Balneolaceae</taxon>
        <taxon>Fodinibius</taxon>
    </lineage>
</organism>
<dbReference type="SUPFAM" id="SSF52980">
    <property type="entry name" value="Restriction endonuclease-like"/>
    <property type="match status" value="1"/>
</dbReference>
<dbReference type="InterPro" id="IPR007569">
    <property type="entry name" value="DUF559"/>
</dbReference>
<dbReference type="EMBL" id="JAGGJA010000012">
    <property type="protein sequence ID" value="MCW9708409.1"/>
    <property type="molecule type" value="Genomic_DNA"/>
</dbReference>
<dbReference type="InterPro" id="IPR047216">
    <property type="entry name" value="Endonuclease_DUF559_bact"/>
</dbReference>
<evidence type="ECO:0000256" key="1">
    <source>
        <dbReference type="SAM" id="MobiDB-lite"/>
    </source>
</evidence>
<dbReference type="PANTHER" id="PTHR38590">
    <property type="entry name" value="BLL0828 PROTEIN"/>
    <property type="match status" value="1"/>
</dbReference>
<comment type="caution">
    <text evidence="3">The sequence shown here is derived from an EMBL/GenBank/DDBJ whole genome shotgun (WGS) entry which is preliminary data.</text>
</comment>
<dbReference type="Proteomes" id="UP001207918">
    <property type="component" value="Unassembled WGS sequence"/>
</dbReference>
<feature type="region of interest" description="Disordered" evidence="1">
    <location>
        <begin position="119"/>
        <end position="138"/>
    </location>
</feature>
<protein>
    <submittedName>
        <fullName evidence="3">DUF559 domain-containing protein</fullName>
    </submittedName>
</protein>
<sequence>MSYIKYNPKLKKRARKLRKNSTSSEIELWKALRAGKFLGYTFNRQKPLDEYIVDFYCKSLHLVIEVDGESHDGKKEYDQNRQQRLESLGLTVVRFYDHEVINNIGGVLEKLEKMIQGLNKKHGVPPSKGGQGDLKKEE</sequence>